<gene>
    <name evidence="1" type="primary">wcaC_3</name>
    <name evidence="1" type="ORF">NCTC8622_04326</name>
</gene>
<proteinExistence type="predicted"/>
<evidence type="ECO:0000313" key="2">
    <source>
        <dbReference type="Proteomes" id="UP000254079"/>
    </source>
</evidence>
<dbReference type="Proteomes" id="UP000254079">
    <property type="component" value="Unassembled WGS sequence"/>
</dbReference>
<sequence length="80" mass="8604">MIATHSDAAREVLQKSGGKTVSEEEVLQLVQLSKPEIAQAIFGTTLAEFSPTQPRHLQWTTDAGGVCQLLSESVATCCCR</sequence>
<accession>A0A376U8E2</accession>
<keyword evidence="1" id="KW-0808">Transferase</keyword>
<evidence type="ECO:0000313" key="1">
    <source>
        <dbReference type="EMBL" id="STI85243.1"/>
    </source>
</evidence>
<protein>
    <submittedName>
        <fullName evidence="1">Putative glycosyltransferase</fullName>
    </submittedName>
</protein>
<dbReference type="GO" id="GO:0016740">
    <property type="term" value="F:transferase activity"/>
    <property type="evidence" value="ECO:0007669"/>
    <property type="project" value="UniProtKB-KW"/>
</dbReference>
<name>A0A376U8E2_ECOLX</name>
<dbReference type="EMBL" id="UGCP01000002">
    <property type="protein sequence ID" value="STI85243.1"/>
    <property type="molecule type" value="Genomic_DNA"/>
</dbReference>
<organism evidence="1 2">
    <name type="scientific">Escherichia coli</name>
    <dbReference type="NCBI Taxonomy" id="562"/>
    <lineage>
        <taxon>Bacteria</taxon>
        <taxon>Pseudomonadati</taxon>
        <taxon>Pseudomonadota</taxon>
        <taxon>Gammaproteobacteria</taxon>
        <taxon>Enterobacterales</taxon>
        <taxon>Enterobacteriaceae</taxon>
        <taxon>Escherichia</taxon>
    </lineage>
</organism>
<reference evidence="1 2" key="1">
    <citation type="submission" date="2018-06" db="EMBL/GenBank/DDBJ databases">
        <authorList>
            <consortium name="Pathogen Informatics"/>
            <person name="Doyle S."/>
        </authorList>
    </citation>
    <scope>NUCLEOTIDE SEQUENCE [LARGE SCALE GENOMIC DNA]</scope>
    <source>
        <strain evidence="1 2">NCTC8622</strain>
    </source>
</reference>
<dbReference type="AlphaFoldDB" id="A0A376U8E2"/>